<dbReference type="VEuPathDB" id="ToxoDB:TGVAND_209070"/>
<dbReference type="Proteomes" id="UP000028840">
    <property type="component" value="Unassembled WGS sequence"/>
</dbReference>
<feature type="compositionally biased region" description="Basic and acidic residues" evidence="1">
    <location>
        <begin position="289"/>
        <end position="300"/>
    </location>
</feature>
<comment type="caution">
    <text evidence="2">The sequence shown here is derived from an EMBL/GenBank/DDBJ whole genome shotgun (WGS) entry which is preliminary data.</text>
</comment>
<feature type="region of interest" description="Disordered" evidence="1">
    <location>
        <begin position="1"/>
        <end position="192"/>
    </location>
</feature>
<dbReference type="EMBL" id="AEYJ02000994">
    <property type="protein sequence ID" value="KFH05596.1"/>
    <property type="molecule type" value="Genomic_DNA"/>
</dbReference>
<dbReference type="AlphaFoldDB" id="A0A086PZ14"/>
<dbReference type="Gene3D" id="3.30.300.130">
    <property type="entry name" value="Fe-S cluster assembly (FSCA)"/>
    <property type="match status" value="1"/>
</dbReference>
<accession>A0A086PZ14</accession>
<gene>
    <name evidence="2" type="ORF">TGVAND_209070</name>
</gene>
<evidence type="ECO:0000256" key="1">
    <source>
        <dbReference type="SAM" id="MobiDB-lite"/>
    </source>
</evidence>
<feature type="compositionally biased region" description="Basic and acidic residues" evidence="1">
    <location>
        <begin position="43"/>
        <end position="52"/>
    </location>
</feature>
<feature type="compositionally biased region" description="Basic and acidic residues" evidence="1">
    <location>
        <begin position="123"/>
        <end position="143"/>
    </location>
</feature>
<dbReference type="InterPro" id="IPR034904">
    <property type="entry name" value="FSCA_dom_sf"/>
</dbReference>
<proteinExistence type="predicted"/>
<feature type="compositionally biased region" description="Basic and acidic residues" evidence="1">
    <location>
        <begin position="64"/>
        <end position="86"/>
    </location>
</feature>
<feature type="compositionally biased region" description="Low complexity" evidence="1">
    <location>
        <begin position="309"/>
        <end position="326"/>
    </location>
</feature>
<protein>
    <submittedName>
        <fullName evidence="2">Uncharacterized protein</fullName>
    </submittedName>
</protein>
<feature type="compositionally biased region" description="Basic and acidic residues" evidence="1">
    <location>
        <begin position="241"/>
        <end position="261"/>
    </location>
</feature>
<dbReference type="OrthoDB" id="347392at2759"/>
<reference evidence="2 3" key="1">
    <citation type="submission" date="2014-08" db="EMBL/GenBank/DDBJ databases">
        <authorList>
            <person name="Sibley D."/>
            <person name="Venepally P."/>
            <person name="Karamycheva S."/>
            <person name="Hadjithomas M."/>
            <person name="Khan A."/>
            <person name="Brunk B."/>
            <person name="Roos D."/>
            <person name="Caler E."/>
            <person name="Lorenzi H."/>
        </authorList>
    </citation>
    <scope>NUCLEOTIDE SEQUENCE [LARGE SCALE GENOMIC DNA]</scope>
    <source>
        <strain evidence="2 3">VAND</strain>
    </source>
</reference>
<feature type="compositionally biased region" description="Basic and acidic residues" evidence="1">
    <location>
        <begin position="96"/>
        <end position="116"/>
    </location>
</feature>
<sequence>MWAPKRPSFWDSAEERDSSRFSSSASPASSASASATTLSSLQSRERSSEGKRATQQTEGGETEEAGKAEEKVEDGETKKVEKRGTERGPGGFDSDEERKETPAAATRDSREEEERVFAAARFSGEEGKTGSDRRDAGRRREEQDGAAPVFSVSFFSEEVSRKSDFSEESANPRCSAGALRMGGDGDDEKAKREEEALAALSPLGQEIFFAVRGIRDPEFPVYTLGDLGVTTPEMICMQNEEALRTGDREAEQDEREGRASEEEAGAGCREERSVCRGTTEAASVRMSSRKRENSLSDEFQRQPPAQPPHASSSSSGHVSSSSSSSRVCGSFASSPAVVKVGLVPTNAKCSMNLCRSRVSKRKVSKVLKTPPRGAVVDTDVSALFRIVQ</sequence>
<evidence type="ECO:0000313" key="2">
    <source>
        <dbReference type="EMBL" id="KFH05596.1"/>
    </source>
</evidence>
<reference evidence="2 3" key="2">
    <citation type="journal article" date="2015" name="Eukaryot. Cell">
        <title>Genetic mapping reveals that sinefungin resistance in Toxoplasma gondii is controlled by a putative amino acid transporter locus that can be used as a negative selectable marker.</title>
        <authorList>
            <person name="Behnke M.S."/>
            <person name="Khan A."/>
            <person name="Sibley L.D."/>
        </authorList>
    </citation>
    <scope>NUCLEOTIDE SEQUENCE [LARGE SCALE GENOMIC DNA]</scope>
    <source>
        <strain evidence="2 3">VAND</strain>
    </source>
</reference>
<feature type="compositionally biased region" description="Low complexity" evidence="1">
    <location>
        <begin position="20"/>
        <end position="42"/>
    </location>
</feature>
<feature type="region of interest" description="Disordered" evidence="1">
    <location>
        <begin position="241"/>
        <end position="326"/>
    </location>
</feature>
<name>A0A086PZ14_TOXGO</name>
<organism evidence="2 3">
    <name type="scientific">Toxoplasma gondii VAND</name>
    <dbReference type="NCBI Taxonomy" id="933077"/>
    <lineage>
        <taxon>Eukaryota</taxon>
        <taxon>Sar</taxon>
        <taxon>Alveolata</taxon>
        <taxon>Apicomplexa</taxon>
        <taxon>Conoidasida</taxon>
        <taxon>Coccidia</taxon>
        <taxon>Eucoccidiorida</taxon>
        <taxon>Eimeriorina</taxon>
        <taxon>Sarcocystidae</taxon>
        <taxon>Toxoplasma</taxon>
    </lineage>
</organism>
<evidence type="ECO:0000313" key="3">
    <source>
        <dbReference type="Proteomes" id="UP000028840"/>
    </source>
</evidence>